<dbReference type="PANTHER" id="PTHR48081">
    <property type="entry name" value="AB HYDROLASE SUPERFAMILY PROTEIN C4A8.06C"/>
    <property type="match status" value="1"/>
</dbReference>
<evidence type="ECO:0000256" key="1">
    <source>
        <dbReference type="ARBA" id="ARBA00022801"/>
    </source>
</evidence>
<dbReference type="InterPro" id="IPR029058">
    <property type="entry name" value="AB_hydrolase_fold"/>
</dbReference>
<evidence type="ECO:0000259" key="3">
    <source>
        <dbReference type="Pfam" id="PF20434"/>
    </source>
</evidence>
<dbReference type="Pfam" id="PF20434">
    <property type="entry name" value="BD-FAE"/>
    <property type="match status" value="1"/>
</dbReference>
<comment type="caution">
    <text evidence="4">The sequence shown here is derived from an EMBL/GenBank/DDBJ whole genome shotgun (WGS) entry which is preliminary data.</text>
</comment>
<accession>A0A0R2S3X9</accession>
<protein>
    <recommendedName>
        <fullName evidence="3">BD-FAE-like domain-containing protein</fullName>
    </recommendedName>
</protein>
<proteinExistence type="predicted"/>
<evidence type="ECO:0000256" key="2">
    <source>
        <dbReference type="SAM" id="SignalP"/>
    </source>
</evidence>
<feature type="domain" description="BD-FAE-like" evidence="3">
    <location>
        <begin position="47"/>
        <end position="252"/>
    </location>
</feature>
<name>A0A0R2S3X9_9GAMM</name>
<dbReference type="InterPro" id="IPR050300">
    <property type="entry name" value="GDXG_lipolytic_enzyme"/>
</dbReference>
<keyword evidence="2" id="KW-0732">Signal</keyword>
<evidence type="ECO:0000313" key="4">
    <source>
        <dbReference type="EMBL" id="KRO69521.1"/>
    </source>
</evidence>
<keyword evidence="1" id="KW-0378">Hydrolase</keyword>
<gene>
    <name evidence="4" type="ORF">ABR69_07085</name>
</gene>
<dbReference type="SUPFAM" id="SSF53474">
    <property type="entry name" value="alpha/beta-Hydrolases"/>
    <property type="match status" value="1"/>
</dbReference>
<dbReference type="PANTHER" id="PTHR48081:SF6">
    <property type="entry name" value="PEPTIDASE S9 PROLYL OLIGOPEPTIDASE CATALYTIC DOMAIN-CONTAINING PROTEIN"/>
    <property type="match status" value="1"/>
</dbReference>
<organism evidence="4 5">
    <name type="scientific">OM182 bacterium BACL3 MAG-120507-bin80</name>
    <dbReference type="NCBI Taxonomy" id="1655577"/>
    <lineage>
        <taxon>Bacteria</taxon>
        <taxon>Pseudomonadati</taxon>
        <taxon>Pseudomonadota</taxon>
        <taxon>Gammaproteobacteria</taxon>
        <taxon>OMG group</taxon>
        <taxon>OM182 clade</taxon>
    </lineage>
</organism>
<dbReference type="AlphaFoldDB" id="A0A0R2S3X9"/>
<reference evidence="4 5" key="1">
    <citation type="submission" date="2015-10" db="EMBL/GenBank/DDBJ databases">
        <title>Metagenome-Assembled Genomes uncover a global brackish microbiome.</title>
        <authorList>
            <person name="Hugerth L.W."/>
            <person name="Larsson J."/>
            <person name="Alneberg J."/>
            <person name="Lindh M.V."/>
            <person name="Legrand C."/>
            <person name="Pinhassi J."/>
            <person name="Andersson A.F."/>
        </authorList>
    </citation>
    <scope>NUCLEOTIDE SEQUENCE [LARGE SCALE GENOMIC DNA]</scope>
    <source>
        <strain evidence="4">BACL4 MAG-120507-bin80</strain>
    </source>
</reference>
<evidence type="ECO:0000313" key="5">
    <source>
        <dbReference type="Proteomes" id="UP000051934"/>
    </source>
</evidence>
<feature type="signal peptide" evidence="2">
    <location>
        <begin position="1"/>
        <end position="25"/>
    </location>
</feature>
<dbReference type="Proteomes" id="UP000051934">
    <property type="component" value="Unassembled WGS sequence"/>
</dbReference>
<feature type="chain" id="PRO_5006423292" description="BD-FAE-like domain-containing protein" evidence="2">
    <location>
        <begin position="26"/>
        <end position="294"/>
    </location>
</feature>
<sequence length="294" mass="31972">MKKSIRKVLILVSGFCMILTEAVNAAEVSYISDVIYGRKDGMALTYDVLQPENANGAAIVFMMSGGWYSSWGAPETRATQFADMLEAGFTMIPVYHGSAPLYKVPDAYSDVDMAVRHIKANAETYQIDSNRIGLTGGSAGGHLSLMVGLNSDSGKADARNPIMQQDNKVATIVAYFPPVDFRSDQAEAQGIINEVEQDELMQRFPALDYDEAMIPMMSPITHVDSNDPPVLLIHGDADPLVHVTHSHAMLATLKKFDVPSELIVISGGKHGFGGENAKIANAARLAWFEKHLNQ</sequence>
<dbReference type="GO" id="GO:0016787">
    <property type="term" value="F:hydrolase activity"/>
    <property type="evidence" value="ECO:0007669"/>
    <property type="project" value="UniProtKB-KW"/>
</dbReference>
<dbReference type="Gene3D" id="3.40.50.1820">
    <property type="entry name" value="alpha/beta hydrolase"/>
    <property type="match status" value="1"/>
</dbReference>
<dbReference type="InterPro" id="IPR049492">
    <property type="entry name" value="BD-FAE-like_dom"/>
</dbReference>
<dbReference type="EMBL" id="LIBB01000490">
    <property type="protein sequence ID" value="KRO69521.1"/>
    <property type="molecule type" value="Genomic_DNA"/>
</dbReference>